<protein>
    <submittedName>
        <fullName evidence="1">Uncharacterized protein</fullName>
    </submittedName>
</protein>
<sequence length="36" mass="4001">MCGRNNVVKQLTAGGYAAGVIIRISSLRQVTLKYYR</sequence>
<proteinExistence type="predicted"/>
<organism evidence="1">
    <name type="scientific">marine sediment metagenome</name>
    <dbReference type="NCBI Taxonomy" id="412755"/>
    <lineage>
        <taxon>unclassified sequences</taxon>
        <taxon>metagenomes</taxon>
        <taxon>ecological metagenomes</taxon>
    </lineage>
</organism>
<reference evidence="1" key="1">
    <citation type="journal article" date="2014" name="Front. Microbiol.">
        <title>High frequency of phylogenetically diverse reductive dehalogenase-homologous genes in deep subseafloor sedimentary metagenomes.</title>
        <authorList>
            <person name="Kawai M."/>
            <person name="Futagami T."/>
            <person name="Toyoda A."/>
            <person name="Takaki Y."/>
            <person name="Nishi S."/>
            <person name="Hori S."/>
            <person name="Arai W."/>
            <person name="Tsubouchi T."/>
            <person name="Morono Y."/>
            <person name="Uchiyama I."/>
            <person name="Ito T."/>
            <person name="Fujiyama A."/>
            <person name="Inagaki F."/>
            <person name="Takami H."/>
        </authorList>
    </citation>
    <scope>NUCLEOTIDE SEQUENCE</scope>
    <source>
        <strain evidence="1">Expedition CK06-06</strain>
    </source>
</reference>
<dbReference type="EMBL" id="BARV01026371">
    <property type="protein sequence ID" value="GAI40164.1"/>
    <property type="molecule type" value="Genomic_DNA"/>
</dbReference>
<accession>X1QA74</accession>
<dbReference type="AlphaFoldDB" id="X1QA74"/>
<name>X1QA74_9ZZZZ</name>
<comment type="caution">
    <text evidence="1">The sequence shown here is derived from an EMBL/GenBank/DDBJ whole genome shotgun (WGS) entry which is preliminary data.</text>
</comment>
<gene>
    <name evidence="1" type="ORF">S06H3_42621</name>
</gene>
<feature type="non-terminal residue" evidence="1">
    <location>
        <position position="36"/>
    </location>
</feature>
<evidence type="ECO:0000313" key="1">
    <source>
        <dbReference type="EMBL" id="GAI40164.1"/>
    </source>
</evidence>